<feature type="non-terminal residue" evidence="1">
    <location>
        <position position="177"/>
    </location>
</feature>
<gene>
    <name evidence="1" type="ORF">SPRG_16822</name>
</gene>
<dbReference type="PANTHER" id="PTHR11575:SF48">
    <property type="entry name" value="5'-NUCLEOTIDASE"/>
    <property type="match status" value="1"/>
</dbReference>
<dbReference type="SUPFAM" id="SSF56300">
    <property type="entry name" value="Metallo-dependent phosphatases"/>
    <property type="match status" value="1"/>
</dbReference>
<dbReference type="EMBL" id="KK583580">
    <property type="protein sequence ID" value="KDO17730.1"/>
    <property type="molecule type" value="Genomic_DNA"/>
</dbReference>
<evidence type="ECO:0000313" key="2">
    <source>
        <dbReference type="Proteomes" id="UP000030745"/>
    </source>
</evidence>
<dbReference type="AlphaFoldDB" id="A0A067BLY0"/>
<protein>
    <recommendedName>
        <fullName evidence="3">Calcineurin-like phosphoesterase domain-containing protein</fullName>
    </recommendedName>
</protein>
<keyword evidence="2" id="KW-1185">Reference proteome</keyword>
<dbReference type="InterPro" id="IPR006179">
    <property type="entry name" value="5_nucleotidase/apyrase"/>
</dbReference>
<dbReference type="PANTHER" id="PTHR11575">
    <property type="entry name" value="5'-NUCLEOTIDASE-RELATED"/>
    <property type="match status" value="1"/>
</dbReference>
<dbReference type="InterPro" id="IPR029052">
    <property type="entry name" value="Metallo-depent_PP-like"/>
</dbReference>
<dbReference type="RefSeq" id="XP_012211562.1">
    <property type="nucleotide sequence ID" value="XM_012356172.1"/>
</dbReference>
<dbReference type="VEuPathDB" id="FungiDB:SPRG_16822"/>
<evidence type="ECO:0008006" key="3">
    <source>
        <dbReference type="Google" id="ProtNLM"/>
    </source>
</evidence>
<dbReference type="Gene3D" id="3.60.21.10">
    <property type="match status" value="1"/>
</dbReference>
<dbReference type="STRING" id="695850.A0A067BLY0"/>
<evidence type="ECO:0000313" key="1">
    <source>
        <dbReference type="EMBL" id="KDO17730.1"/>
    </source>
</evidence>
<accession>A0A067BLY0</accession>
<name>A0A067BLY0_SAPPC</name>
<dbReference type="GO" id="GO:0009166">
    <property type="term" value="P:nucleotide catabolic process"/>
    <property type="evidence" value="ECO:0007669"/>
    <property type="project" value="InterPro"/>
</dbReference>
<dbReference type="OrthoDB" id="10252235at2759"/>
<dbReference type="GeneID" id="24138413"/>
<organism evidence="1 2">
    <name type="scientific">Saprolegnia parasitica (strain CBS 223.65)</name>
    <dbReference type="NCBI Taxonomy" id="695850"/>
    <lineage>
        <taxon>Eukaryota</taxon>
        <taxon>Sar</taxon>
        <taxon>Stramenopiles</taxon>
        <taxon>Oomycota</taxon>
        <taxon>Saprolegniomycetes</taxon>
        <taxon>Saprolegniales</taxon>
        <taxon>Saprolegniaceae</taxon>
        <taxon>Saprolegnia</taxon>
    </lineage>
</organism>
<sequence length="177" mass="19118">MSSSATLSVLTVNDVYDVVPNEHGIGGMAEMATMLKRERAAIPPSHTTLTTINGDFLSASQAGELFYKGYGRVFKVLTATCMATAHMIDLLNHMDIDFAVFGNHEFDFGADILAQRVQESKFRWFGSNVKERATGGLFANATDTLLLPIGPDGALKLGIFGICTPETPQLSFPGDRV</sequence>
<dbReference type="KEGG" id="spar:SPRG_16822"/>
<dbReference type="GO" id="GO:0016787">
    <property type="term" value="F:hydrolase activity"/>
    <property type="evidence" value="ECO:0007669"/>
    <property type="project" value="InterPro"/>
</dbReference>
<dbReference type="Proteomes" id="UP000030745">
    <property type="component" value="Unassembled WGS sequence"/>
</dbReference>
<proteinExistence type="predicted"/>
<reference evidence="1 2" key="1">
    <citation type="journal article" date="2013" name="PLoS Genet.">
        <title>Distinctive expansion of potential virulence genes in the genome of the oomycete fish pathogen Saprolegnia parasitica.</title>
        <authorList>
            <person name="Jiang R.H."/>
            <person name="de Bruijn I."/>
            <person name="Haas B.J."/>
            <person name="Belmonte R."/>
            <person name="Lobach L."/>
            <person name="Christie J."/>
            <person name="van den Ackerveken G."/>
            <person name="Bottin A."/>
            <person name="Bulone V."/>
            <person name="Diaz-Moreno S.M."/>
            <person name="Dumas B."/>
            <person name="Fan L."/>
            <person name="Gaulin E."/>
            <person name="Govers F."/>
            <person name="Grenville-Briggs L.J."/>
            <person name="Horner N.R."/>
            <person name="Levin J.Z."/>
            <person name="Mammella M."/>
            <person name="Meijer H.J."/>
            <person name="Morris P."/>
            <person name="Nusbaum C."/>
            <person name="Oome S."/>
            <person name="Phillips A.J."/>
            <person name="van Rooyen D."/>
            <person name="Rzeszutek E."/>
            <person name="Saraiva M."/>
            <person name="Secombes C.J."/>
            <person name="Seidl M.F."/>
            <person name="Snel B."/>
            <person name="Stassen J.H."/>
            <person name="Sykes S."/>
            <person name="Tripathy S."/>
            <person name="van den Berg H."/>
            <person name="Vega-Arreguin J.C."/>
            <person name="Wawra S."/>
            <person name="Young S.K."/>
            <person name="Zeng Q."/>
            <person name="Dieguez-Uribeondo J."/>
            <person name="Russ C."/>
            <person name="Tyler B.M."/>
            <person name="van West P."/>
        </authorList>
    </citation>
    <scope>NUCLEOTIDE SEQUENCE [LARGE SCALE GENOMIC DNA]</scope>
    <source>
        <strain evidence="1 2">CBS 223.65</strain>
    </source>
</reference>